<protein>
    <submittedName>
        <fullName evidence="1">Uncharacterized protein</fullName>
    </submittedName>
</protein>
<name>A0A8S5RKX3_9VIRU</name>
<dbReference type="EMBL" id="BK059109">
    <property type="protein sequence ID" value="DAE31701.1"/>
    <property type="molecule type" value="Genomic_DNA"/>
</dbReference>
<evidence type="ECO:0000313" key="1">
    <source>
        <dbReference type="EMBL" id="DAE31701.1"/>
    </source>
</evidence>
<sequence length="37" mass="4261">MNSLLNIKNRVISYTLSVTHGRFLFCSIKVYVITILC</sequence>
<reference evidence="1" key="1">
    <citation type="journal article" date="2021" name="Proc. Natl. Acad. Sci. U.S.A.">
        <title>A Catalog of Tens of Thousands of Viruses from Human Metagenomes Reveals Hidden Associations with Chronic Diseases.</title>
        <authorList>
            <person name="Tisza M.J."/>
            <person name="Buck C.B."/>
        </authorList>
    </citation>
    <scope>NUCLEOTIDE SEQUENCE</scope>
    <source>
        <strain evidence="1">CtBM815</strain>
    </source>
</reference>
<proteinExistence type="predicted"/>
<organism evidence="1">
    <name type="scientific">virus sp. ctBM815</name>
    <dbReference type="NCBI Taxonomy" id="2825806"/>
    <lineage>
        <taxon>Viruses</taxon>
    </lineage>
</organism>
<accession>A0A8S5RKX3</accession>